<dbReference type="Gene3D" id="3.30.1490.20">
    <property type="entry name" value="ATP-grasp fold, A domain"/>
    <property type="match status" value="1"/>
</dbReference>
<dbReference type="InterPro" id="IPR013815">
    <property type="entry name" value="ATP_grasp_subdomain_1"/>
</dbReference>
<feature type="chain" id="PRO_5028086148" evidence="1">
    <location>
        <begin position="21"/>
        <end position="336"/>
    </location>
</feature>
<dbReference type="AlphaFoldDB" id="A0A6S6SNK2"/>
<name>A0A6S6SNK2_9BACT</name>
<reference evidence="2" key="1">
    <citation type="submission" date="2020-01" db="EMBL/GenBank/DDBJ databases">
        <authorList>
            <person name="Meier V. D."/>
            <person name="Meier V D."/>
        </authorList>
    </citation>
    <scope>NUCLEOTIDE SEQUENCE</scope>
    <source>
        <strain evidence="2">HLG_WM_MAG_10</strain>
    </source>
</reference>
<organism evidence="2">
    <name type="scientific">uncultured Aureispira sp</name>
    <dbReference type="NCBI Taxonomy" id="1331704"/>
    <lineage>
        <taxon>Bacteria</taxon>
        <taxon>Pseudomonadati</taxon>
        <taxon>Bacteroidota</taxon>
        <taxon>Saprospiria</taxon>
        <taxon>Saprospirales</taxon>
        <taxon>Saprospiraceae</taxon>
        <taxon>Aureispira</taxon>
        <taxon>environmental samples</taxon>
    </lineage>
</organism>
<evidence type="ECO:0000313" key="2">
    <source>
        <dbReference type="EMBL" id="CAA6810059.1"/>
    </source>
</evidence>
<dbReference type="EMBL" id="CACVAQ010000160">
    <property type="protein sequence ID" value="CAA6810059.1"/>
    <property type="molecule type" value="Genomic_DNA"/>
</dbReference>
<accession>A0A6S6SNK2</accession>
<feature type="signal peptide" evidence="1">
    <location>
        <begin position="1"/>
        <end position="20"/>
    </location>
</feature>
<dbReference type="GO" id="GO:0005524">
    <property type="term" value="F:ATP binding"/>
    <property type="evidence" value="ECO:0007669"/>
    <property type="project" value="InterPro"/>
</dbReference>
<proteinExistence type="predicted"/>
<sequence length="336" mass="37733">MRLFLCSCLVFLCSVSSSKAQKGYAHPDFAVQYVSYFGIGSQSVQKPAVIGYNAANYALMQEALPDWTGQGLGVPVYFYKKVLESCGADQLINTFIADYDKMQPKDVAARLLEITSKIKVATVSKNLKNQLKNAINEFYKGKQIRLSSSPNTPLTEGRTTFSVTTSMDDLGASLALIYASFWERDAVVARFSNKTLDQKKLAVGVLVTQGFEYGYAIGRVQTDYTSKEPSINILSKRETSTERIGFPKFDSKWYRTYEKAEKTPVFVDNAALTPTVRNLQKMMTILDPILRAEIPKSNVLSNKDYITQFTFVIKKTEEGQFIVKLQQPELQLQSKK</sequence>
<gene>
    <name evidence="2" type="ORF">HELGO_WM36740</name>
</gene>
<protein>
    <submittedName>
        <fullName evidence="2">Uncharacterized protein</fullName>
    </submittedName>
</protein>
<evidence type="ECO:0000256" key="1">
    <source>
        <dbReference type="SAM" id="SignalP"/>
    </source>
</evidence>
<keyword evidence="1" id="KW-0732">Signal</keyword>